<dbReference type="InParanoid" id="F0XS30"/>
<dbReference type="InterPro" id="IPR056790">
    <property type="entry name" value="Ribophorin_II_C"/>
</dbReference>
<dbReference type="HOGENOM" id="CLU_051361_0_0_1"/>
<dbReference type="FunCoup" id="F0XS30">
    <property type="interactions" value="121"/>
</dbReference>
<protein>
    <submittedName>
        <fullName evidence="10">Oligosaccharyltransferase subunit ribophorin</fullName>
    </submittedName>
</protein>
<dbReference type="eggNOG" id="KOG2447">
    <property type="taxonomic scope" value="Eukaryota"/>
</dbReference>
<dbReference type="AlphaFoldDB" id="F0XS30"/>
<gene>
    <name evidence="10" type="ORF">CMQ_7829</name>
</gene>
<feature type="domain" description="Ribophorin II C-terminal" evidence="9">
    <location>
        <begin position="179"/>
        <end position="282"/>
    </location>
</feature>
<evidence type="ECO:0000259" key="9">
    <source>
        <dbReference type="Pfam" id="PF25147"/>
    </source>
</evidence>
<feature type="chain" id="PRO_5044322811" evidence="8">
    <location>
        <begin position="22"/>
        <end position="287"/>
    </location>
</feature>
<feature type="transmembrane region" description="Helical" evidence="7">
    <location>
        <begin position="189"/>
        <end position="212"/>
    </location>
</feature>
<keyword evidence="2 7" id="KW-0812">Transmembrane</keyword>
<dbReference type="UniPathway" id="UPA00378"/>
<dbReference type="OrthoDB" id="432292at2759"/>
<proteinExistence type="predicted"/>
<accession>F0XS30</accession>
<dbReference type="PANTHER" id="PTHR12640:SF0">
    <property type="entry name" value="DOLICHYL-DIPHOSPHOOLIGOSACCHARIDE--PROTEIN GLYCOSYLTRANSFERASE SUBUNIT 2"/>
    <property type="match status" value="1"/>
</dbReference>
<dbReference type="Proteomes" id="UP000007796">
    <property type="component" value="Unassembled WGS sequence"/>
</dbReference>
<evidence type="ECO:0000256" key="8">
    <source>
        <dbReference type="SAM" id="SignalP"/>
    </source>
</evidence>
<feature type="transmembrane region" description="Helical" evidence="7">
    <location>
        <begin position="253"/>
        <end position="272"/>
    </location>
</feature>
<dbReference type="InterPro" id="IPR008814">
    <property type="entry name" value="Swp1"/>
</dbReference>
<dbReference type="GO" id="GO:0008250">
    <property type="term" value="C:oligosaccharyltransferase complex"/>
    <property type="evidence" value="ECO:0007669"/>
    <property type="project" value="InterPro"/>
</dbReference>
<evidence type="ECO:0000256" key="4">
    <source>
        <dbReference type="ARBA" id="ARBA00022824"/>
    </source>
</evidence>
<evidence type="ECO:0000313" key="10">
    <source>
        <dbReference type="EMBL" id="EFW99461.1"/>
    </source>
</evidence>
<keyword evidence="3 8" id="KW-0732">Signal</keyword>
<feature type="transmembrane region" description="Helical" evidence="7">
    <location>
        <begin position="224"/>
        <end position="247"/>
    </location>
</feature>
<keyword evidence="6 7" id="KW-0472">Membrane</keyword>
<keyword evidence="10" id="KW-0808">Transferase</keyword>
<evidence type="ECO:0000256" key="6">
    <source>
        <dbReference type="ARBA" id="ARBA00023136"/>
    </source>
</evidence>
<dbReference type="Pfam" id="PF25147">
    <property type="entry name" value="Ribophorin_II_C"/>
    <property type="match status" value="1"/>
</dbReference>
<keyword evidence="11" id="KW-1185">Reference proteome</keyword>
<dbReference type="EMBL" id="GL629990">
    <property type="protein sequence ID" value="EFW99461.1"/>
    <property type="molecule type" value="Genomic_DNA"/>
</dbReference>
<evidence type="ECO:0000256" key="7">
    <source>
        <dbReference type="SAM" id="Phobius"/>
    </source>
</evidence>
<keyword evidence="5 7" id="KW-1133">Transmembrane helix</keyword>
<evidence type="ECO:0000256" key="3">
    <source>
        <dbReference type="ARBA" id="ARBA00022729"/>
    </source>
</evidence>
<reference evidence="10 11" key="1">
    <citation type="journal article" date="2011" name="Proc. Natl. Acad. Sci. U.S.A.">
        <title>Genome and transcriptome analyses of the mountain pine beetle-fungal symbiont Grosmannia clavigera, a lodgepole pine pathogen.</title>
        <authorList>
            <person name="DiGuistini S."/>
            <person name="Wang Y."/>
            <person name="Liao N.Y."/>
            <person name="Taylor G."/>
            <person name="Tanguay P."/>
            <person name="Feau N."/>
            <person name="Henrissat B."/>
            <person name="Chan S.K."/>
            <person name="Hesse-Orce U."/>
            <person name="Alamouti S.M."/>
            <person name="Tsui C.K.M."/>
            <person name="Docking R.T."/>
            <person name="Levasseur A."/>
            <person name="Haridas S."/>
            <person name="Robertson G."/>
            <person name="Birol I."/>
            <person name="Holt R.A."/>
            <person name="Marra M.A."/>
            <person name="Hamelin R.C."/>
            <person name="Hirst M."/>
            <person name="Jones S.J.M."/>
            <person name="Bohlmann J."/>
            <person name="Breuil C."/>
        </authorList>
    </citation>
    <scope>NUCLEOTIDE SEQUENCE [LARGE SCALE GENOMIC DNA]</scope>
    <source>
        <strain evidence="11">kw1407 / UAMH 11150</strain>
    </source>
</reference>
<name>F0XS30_GROCL</name>
<evidence type="ECO:0000256" key="5">
    <source>
        <dbReference type="ARBA" id="ARBA00022989"/>
    </source>
</evidence>
<evidence type="ECO:0000256" key="2">
    <source>
        <dbReference type="ARBA" id="ARBA00022692"/>
    </source>
</evidence>
<dbReference type="PANTHER" id="PTHR12640">
    <property type="entry name" value="RIBOPHORIN II"/>
    <property type="match status" value="1"/>
</dbReference>
<feature type="signal peptide" evidence="8">
    <location>
        <begin position="1"/>
        <end position="21"/>
    </location>
</feature>
<organism evidence="11">
    <name type="scientific">Grosmannia clavigera (strain kw1407 / UAMH 11150)</name>
    <name type="common">Blue stain fungus</name>
    <name type="synonym">Graphiocladiella clavigera</name>
    <dbReference type="NCBI Taxonomy" id="655863"/>
    <lineage>
        <taxon>Eukaryota</taxon>
        <taxon>Fungi</taxon>
        <taxon>Dikarya</taxon>
        <taxon>Ascomycota</taxon>
        <taxon>Pezizomycotina</taxon>
        <taxon>Sordariomycetes</taxon>
        <taxon>Sordariomycetidae</taxon>
        <taxon>Ophiostomatales</taxon>
        <taxon>Ophiostomataceae</taxon>
        <taxon>Leptographium</taxon>
    </lineage>
</organism>
<keyword evidence="4" id="KW-0256">Endoplasmic reticulum</keyword>
<comment type="subcellular location">
    <subcellularLocation>
        <location evidence="1">Endoplasmic reticulum membrane</location>
        <topology evidence="1">Multi-pass membrane protein</topology>
    </subcellularLocation>
</comment>
<dbReference type="GeneID" id="25981416"/>
<dbReference type="STRING" id="655863.F0XS30"/>
<dbReference type="RefSeq" id="XP_014168944.1">
    <property type="nucleotide sequence ID" value="XM_014313469.1"/>
</dbReference>
<dbReference type="GO" id="GO:0016740">
    <property type="term" value="F:transferase activity"/>
    <property type="evidence" value="ECO:0007669"/>
    <property type="project" value="UniProtKB-KW"/>
</dbReference>
<sequence>MRLHSAFASSLLLVAAGVAQAASSWSFDEASISVKAKGSSDTVQEKLNARNPLASAIRLGSDGVAKISLTAKDSGKAKRPHQAFLLLQDVESGLEAPFPLTVKESGKGTVQIAQKDIPVQLVLAKQPLRASIVIGSFGSAQGYAAPVFDLQLQVDASAAPLVYEAPERFGKLPEIHHIFRADPQSPPKPISLCFVLLVAAALPALFVGWLVLGANVSHLSKALAAAPVSHASFFGSVVALEGIFLLYYTSWNLFQTLPVVGVVGAVAVLSGSRALGEVQARRLAGER</sequence>
<dbReference type="GO" id="GO:0006487">
    <property type="term" value="P:protein N-linked glycosylation"/>
    <property type="evidence" value="ECO:0007669"/>
    <property type="project" value="TreeGrafter"/>
</dbReference>
<evidence type="ECO:0000256" key="1">
    <source>
        <dbReference type="ARBA" id="ARBA00004477"/>
    </source>
</evidence>
<evidence type="ECO:0000313" key="11">
    <source>
        <dbReference type="Proteomes" id="UP000007796"/>
    </source>
</evidence>